<evidence type="ECO:0000256" key="2">
    <source>
        <dbReference type="SAM" id="Phobius"/>
    </source>
</evidence>
<keyword evidence="3" id="KW-0732">Signal</keyword>
<protein>
    <submittedName>
        <fullName evidence="5">DUF4349 domain-containing protein</fullName>
    </submittedName>
</protein>
<sequence>MTRSTHPRGRLALVAGAAALTLALATGCSSSGSDESADRAPAAADSAMEEPGDAMDDSGGGEDAGAEDGGMGADSEAAPGSAEGEEAQVISADLPEGRMIARDAQLGIAVEDVTKAAAEVRSAAVAAEGWVVSEEVRPDRGPEVFDGHATLVVSVPSARLDATLEKLGPTGRVTSSNISSLDVTQDYRDTTTRIETLEASITRVRALMEDATNIKDVVLLEGELATREAELDVLKAHAKGLEGDVERSNITINLAEADPAEPVQTVEDEPTGFAAGVAGGWDAFLSGVTFLLTAIGALLPFAVVAAILALPVLWWRRRRQHPQAPTPEPADA</sequence>
<keyword evidence="2" id="KW-1133">Transmembrane helix</keyword>
<evidence type="ECO:0000256" key="3">
    <source>
        <dbReference type="SAM" id="SignalP"/>
    </source>
</evidence>
<dbReference type="InterPro" id="IPR025645">
    <property type="entry name" value="DUF4349"/>
</dbReference>
<feature type="transmembrane region" description="Helical" evidence="2">
    <location>
        <begin position="290"/>
        <end position="315"/>
    </location>
</feature>
<proteinExistence type="predicted"/>
<accession>A0ABY4YYK4</accession>
<evidence type="ECO:0000313" key="6">
    <source>
        <dbReference type="Proteomes" id="UP001056455"/>
    </source>
</evidence>
<dbReference type="Pfam" id="PF14257">
    <property type="entry name" value="DUF4349"/>
    <property type="match status" value="1"/>
</dbReference>
<feature type="compositionally biased region" description="Low complexity" evidence="1">
    <location>
        <begin position="73"/>
        <end position="82"/>
    </location>
</feature>
<dbReference type="Proteomes" id="UP001056455">
    <property type="component" value="Chromosome"/>
</dbReference>
<dbReference type="RefSeq" id="WP_252595400.1">
    <property type="nucleotide sequence ID" value="NZ_CP099489.1"/>
</dbReference>
<feature type="region of interest" description="Disordered" evidence="1">
    <location>
        <begin position="27"/>
        <end position="87"/>
    </location>
</feature>
<evidence type="ECO:0000313" key="5">
    <source>
        <dbReference type="EMBL" id="USQ81864.1"/>
    </source>
</evidence>
<keyword evidence="2" id="KW-0812">Transmembrane</keyword>
<keyword evidence="6" id="KW-1185">Reference proteome</keyword>
<keyword evidence="2" id="KW-0472">Membrane</keyword>
<feature type="signal peptide" evidence="3">
    <location>
        <begin position="1"/>
        <end position="25"/>
    </location>
</feature>
<dbReference type="EMBL" id="CP099489">
    <property type="protein sequence ID" value="USQ81864.1"/>
    <property type="molecule type" value="Genomic_DNA"/>
</dbReference>
<gene>
    <name evidence="5" type="ORF">NF556_09545</name>
</gene>
<dbReference type="PROSITE" id="PS51257">
    <property type="entry name" value="PROKAR_LIPOPROTEIN"/>
    <property type="match status" value="1"/>
</dbReference>
<reference evidence="5" key="1">
    <citation type="submission" date="2022-06" db="EMBL/GenBank/DDBJ databases">
        <title>Ornithinimicrobium HY1793.</title>
        <authorList>
            <person name="Huang Y."/>
        </authorList>
    </citation>
    <scope>NUCLEOTIDE SEQUENCE</scope>
    <source>
        <strain evidence="5">HY1793</strain>
    </source>
</reference>
<name>A0ABY4YYK4_9MICO</name>
<feature type="chain" id="PRO_5046958215" evidence="3">
    <location>
        <begin position="26"/>
        <end position="332"/>
    </location>
</feature>
<organism evidence="5 6">
    <name type="scientific">Ornithinimicrobium faecis</name>
    <dbReference type="NCBI Taxonomy" id="2934158"/>
    <lineage>
        <taxon>Bacteria</taxon>
        <taxon>Bacillati</taxon>
        <taxon>Actinomycetota</taxon>
        <taxon>Actinomycetes</taxon>
        <taxon>Micrococcales</taxon>
        <taxon>Ornithinimicrobiaceae</taxon>
        <taxon>Ornithinimicrobium</taxon>
    </lineage>
</organism>
<feature type="compositionally biased region" description="Acidic residues" evidence="1">
    <location>
        <begin position="47"/>
        <end position="66"/>
    </location>
</feature>
<evidence type="ECO:0000259" key="4">
    <source>
        <dbReference type="Pfam" id="PF14257"/>
    </source>
</evidence>
<feature type="domain" description="DUF4349" evidence="4">
    <location>
        <begin position="98"/>
        <end position="312"/>
    </location>
</feature>
<evidence type="ECO:0000256" key="1">
    <source>
        <dbReference type="SAM" id="MobiDB-lite"/>
    </source>
</evidence>